<gene>
    <name evidence="2" type="ORF">EJ903_25895</name>
</gene>
<reference evidence="2 3" key="1">
    <citation type="submission" date="2018-12" db="EMBL/GenBank/DDBJ databases">
        <authorList>
            <person name="Yang Y."/>
        </authorList>
    </citation>
    <scope>NUCLEOTIDE SEQUENCE [LARGE SCALE GENOMIC DNA]</scope>
    <source>
        <strain evidence="2 3">L-25-5w-1</strain>
    </source>
</reference>
<dbReference type="InterPro" id="IPR036291">
    <property type="entry name" value="NAD(P)-bd_dom_sf"/>
</dbReference>
<comment type="caution">
    <text evidence="2">The sequence shown here is derived from an EMBL/GenBank/DDBJ whole genome shotgun (WGS) entry which is preliminary data.</text>
</comment>
<organism evidence="2 3">
    <name type="scientific">Azospirillum griseum</name>
    <dbReference type="NCBI Taxonomy" id="2496639"/>
    <lineage>
        <taxon>Bacteria</taxon>
        <taxon>Pseudomonadati</taxon>
        <taxon>Pseudomonadota</taxon>
        <taxon>Alphaproteobacteria</taxon>
        <taxon>Rhodospirillales</taxon>
        <taxon>Azospirillaceae</taxon>
        <taxon>Azospirillum</taxon>
    </lineage>
</organism>
<dbReference type="RefSeq" id="WP_126620757.1">
    <property type="nucleotide sequence ID" value="NZ_JBHUCY010000114.1"/>
</dbReference>
<evidence type="ECO:0000259" key="1">
    <source>
        <dbReference type="Pfam" id="PF01370"/>
    </source>
</evidence>
<dbReference type="CDD" id="cd08946">
    <property type="entry name" value="SDR_e"/>
    <property type="match status" value="1"/>
</dbReference>
<evidence type="ECO:0000313" key="2">
    <source>
        <dbReference type="EMBL" id="RTR11807.1"/>
    </source>
</evidence>
<dbReference type="OrthoDB" id="9795501at2"/>
<proteinExistence type="predicted"/>
<dbReference type="InterPro" id="IPR001509">
    <property type="entry name" value="Epimerase_deHydtase"/>
</dbReference>
<dbReference type="Gene3D" id="3.40.50.720">
    <property type="entry name" value="NAD(P)-binding Rossmann-like Domain"/>
    <property type="match status" value="1"/>
</dbReference>
<name>A0A3S0KU64_9PROT</name>
<protein>
    <submittedName>
        <fullName evidence="2">NAD(P)-dependent oxidoreductase</fullName>
    </submittedName>
</protein>
<sequence>MRVLLTGHLGYVGPMVSQALMMAGHDVTGLDSGFFFEPDGQCLAAADRVGRFPVSDVRDVTAESLKGIEAIVHLAGLSNDPMGELDPALTLAINQTATLDLARCARAAGVERFVFASSCSLYGAAGDTALMIDEEAPLHPVSAYAVSKAECERELAALASLDFAPVFLRFATAFGVSPRMRFDLVLNNLVAWARTTGEIRVLSDGSPWRPLVHVSDMAHAILCVLNTPADIVRARAFNIGRDDNNLTVARIAEIVAAQIPGSRIVITGETGGDPRSYRVSFARARRDLVGFAPRWTVADGAAEIDRWIVDQGLALNDVMSPRFVRLAQLKQHLACGRLDSALRPVRI</sequence>
<dbReference type="Proteomes" id="UP000277007">
    <property type="component" value="Unassembled WGS sequence"/>
</dbReference>
<keyword evidence="3" id="KW-1185">Reference proteome</keyword>
<dbReference type="AlphaFoldDB" id="A0A3S0KU64"/>
<dbReference type="Pfam" id="PF01370">
    <property type="entry name" value="Epimerase"/>
    <property type="match status" value="1"/>
</dbReference>
<accession>A0A3S0KU64</accession>
<dbReference type="SUPFAM" id="SSF51735">
    <property type="entry name" value="NAD(P)-binding Rossmann-fold domains"/>
    <property type="match status" value="1"/>
</dbReference>
<evidence type="ECO:0000313" key="3">
    <source>
        <dbReference type="Proteomes" id="UP000277007"/>
    </source>
</evidence>
<feature type="domain" description="NAD-dependent epimerase/dehydratase" evidence="1">
    <location>
        <begin position="3"/>
        <end position="240"/>
    </location>
</feature>
<dbReference type="InterPro" id="IPR050177">
    <property type="entry name" value="Lipid_A_modif_metabolic_enz"/>
</dbReference>
<dbReference type="PANTHER" id="PTHR43245">
    <property type="entry name" value="BIFUNCTIONAL POLYMYXIN RESISTANCE PROTEIN ARNA"/>
    <property type="match status" value="1"/>
</dbReference>
<dbReference type="PANTHER" id="PTHR43245:SF23">
    <property type="entry name" value="NAD(P)-BINDING DOMAIN-CONTAINING PROTEIN"/>
    <property type="match status" value="1"/>
</dbReference>
<dbReference type="EMBL" id="RXMA01000066">
    <property type="protein sequence ID" value="RTR11807.1"/>
    <property type="molecule type" value="Genomic_DNA"/>
</dbReference>